<proteinExistence type="predicted"/>
<sequence length="135" mass="15651">MDGFVILNQVPLHCENSMQASRDLSPWLYGKVEYDVHVLFSTVLLMLCSLLLSTLGPYILLLKVYPWRIFNVGVCVGQDLNIHKSVCLLCHFILVLSCFFYPWETQIICLIILTDLGDLSHCQNLYVWKFETLRH</sequence>
<protein>
    <submittedName>
        <fullName evidence="2">Uncharacterized protein</fullName>
    </submittedName>
</protein>
<dbReference type="AlphaFoldDB" id="A0A0E9WU29"/>
<dbReference type="EMBL" id="GBXM01015589">
    <property type="protein sequence ID" value="JAH92988.1"/>
    <property type="molecule type" value="Transcribed_RNA"/>
</dbReference>
<keyword evidence="1" id="KW-0472">Membrane</keyword>
<keyword evidence="1" id="KW-1133">Transmembrane helix</keyword>
<evidence type="ECO:0000313" key="2">
    <source>
        <dbReference type="EMBL" id="JAH92988.1"/>
    </source>
</evidence>
<reference evidence="2" key="2">
    <citation type="journal article" date="2015" name="Fish Shellfish Immunol.">
        <title>Early steps in the European eel (Anguilla anguilla)-Vibrio vulnificus interaction in the gills: Role of the RtxA13 toxin.</title>
        <authorList>
            <person name="Callol A."/>
            <person name="Pajuelo D."/>
            <person name="Ebbesson L."/>
            <person name="Teles M."/>
            <person name="MacKenzie S."/>
            <person name="Amaro C."/>
        </authorList>
    </citation>
    <scope>NUCLEOTIDE SEQUENCE</scope>
</reference>
<evidence type="ECO:0000256" key="1">
    <source>
        <dbReference type="SAM" id="Phobius"/>
    </source>
</evidence>
<feature type="transmembrane region" description="Helical" evidence="1">
    <location>
        <begin position="38"/>
        <end position="61"/>
    </location>
</feature>
<name>A0A0E9WU29_ANGAN</name>
<accession>A0A0E9WU29</accession>
<feature type="transmembrane region" description="Helical" evidence="1">
    <location>
        <begin position="82"/>
        <end position="103"/>
    </location>
</feature>
<reference evidence="2" key="1">
    <citation type="submission" date="2014-11" db="EMBL/GenBank/DDBJ databases">
        <authorList>
            <person name="Amaro Gonzalez C."/>
        </authorList>
    </citation>
    <scope>NUCLEOTIDE SEQUENCE</scope>
</reference>
<organism evidence="2">
    <name type="scientific">Anguilla anguilla</name>
    <name type="common">European freshwater eel</name>
    <name type="synonym">Muraena anguilla</name>
    <dbReference type="NCBI Taxonomy" id="7936"/>
    <lineage>
        <taxon>Eukaryota</taxon>
        <taxon>Metazoa</taxon>
        <taxon>Chordata</taxon>
        <taxon>Craniata</taxon>
        <taxon>Vertebrata</taxon>
        <taxon>Euteleostomi</taxon>
        <taxon>Actinopterygii</taxon>
        <taxon>Neopterygii</taxon>
        <taxon>Teleostei</taxon>
        <taxon>Anguilliformes</taxon>
        <taxon>Anguillidae</taxon>
        <taxon>Anguilla</taxon>
    </lineage>
</organism>
<keyword evidence="1" id="KW-0812">Transmembrane</keyword>